<protein>
    <recommendedName>
        <fullName evidence="4">Secreted protein</fullName>
    </recommendedName>
</protein>
<evidence type="ECO:0000313" key="2">
    <source>
        <dbReference type="EMBL" id="OQE24496.1"/>
    </source>
</evidence>
<feature type="signal peptide" evidence="1">
    <location>
        <begin position="1"/>
        <end position="19"/>
    </location>
</feature>
<comment type="caution">
    <text evidence="2">The sequence shown here is derived from an EMBL/GenBank/DDBJ whole genome shotgun (WGS) entry which is preliminary data.</text>
</comment>
<feature type="chain" id="PRO_5012190039" description="Secreted protein" evidence="1">
    <location>
        <begin position="20"/>
        <end position="1014"/>
    </location>
</feature>
<evidence type="ECO:0008006" key="4">
    <source>
        <dbReference type="Google" id="ProtNLM"/>
    </source>
</evidence>
<keyword evidence="3" id="KW-1185">Reference proteome</keyword>
<dbReference type="EMBL" id="MLKD01000007">
    <property type="protein sequence ID" value="OQE24496.1"/>
    <property type="molecule type" value="Genomic_DNA"/>
</dbReference>
<dbReference type="PANTHER" id="PTHR36848">
    <property type="entry name" value="DNA-BINDING PROTEIN (PUTATIVE SECRETED PROTEIN)-RELATED"/>
    <property type="match status" value="1"/>
</dbReference>
<dbReference type="InterPro" id="IPR053161">
    <property type="entry name" value="Ulvan_degrading_GH"/>
</dbReference>
<proteinExistence type="predicted"/>
<sequence length="1014" mass="110789">MRGSILCFGLGLLAKVAEASEYGTFLNPANNASMKFRYWLPDASVDIETVQSDIEAAGALGAGAVELLPLYNYGGSLVGPPDGADWATYGFGTPAFRRVFKASLQAAKKAGIRMDFALGANQGQGVPAEITNPGLHWDLAPYHIEVPENGTYSGQIPGWGTGELVALVSARVVSSSQIETPASSTFSTPAQNATQLVLHGDTLIEHTDKVNDDGRVSVSLKNGTSHASKYTRSNSRHFLFAYYQYQDLAKNLDIESNTTGTIFDNGSYTVDHYSARGAETTKEFWENHILNDTDTRSLLAEVGTYGWEDSLEIKSNISWSPSLPERFQKMHGYRLQRYLPLLMYGNNNPGVQTSYPGSIKGVLENQHHGNGFVNDFRAALAQGYGDYLSTLTTWLEGMGLGYSAQISYNLPIDMETNIDKVTAPECESLAFNDNIDGYRQFSGPANVAQKSVISNEMGADMNKALRLPISELLSQISKAFVGGVNQVVLHGQTFTGDYYETTWPGYLAFFLLFSESYMNKQPAWKLGMPDAISYINRNQFVLHQGQPRTDVAFYTKVSYTDPQLSTLYTDDDLVRNGYTYSYLNPNNLNSSRAYVSDGLLAPESPAYQALVLTTSENITLEAVSKIRQFADAGLMIIFDGGLPGYYASGNGSEKSTVNAALKSLQGSKNVHTAQKGQLAAKLKELDIRPRVEVSTFKNATWYPVLRSDESTDYVFLFSEGSASSGHVLVNSTKTPYILNSWTGERAAILNYQVQGQSTKITLSLAADETVVLAFSNDWESEVATPSSHAVRVPSNLIGYNFTSSRELDVHVTAEPLSIGQSLRFSNGKTYNISGSTSSPSFSLGGWKLVAEHWEAPKNMSDATIIAEKHNTTHHLDFLISWLDIPGLHNASGIGNYSTQFSWPPTASADATPIQGAYISLPQISHGLKLFINGHPVQNLNFAKPMVDIGPFLRNGSNSVVAVVPTLMWNYISSIYQDIEISGSKPMLTTLPDKVDTGLIGEVRVIPYTVHHISL</sequence>
<reference evidence="3" key="1">
    <citation type="journal article" date="2017" name="Nat. Microbiol.">
        <title>Global analysis of biosynthetic gene clusters reveals vast potential of secondary metabolite production in Penicillium species.</title>
        <authorList>
            <person name="Nielsen J.C."/>
            <person name="Grijseels S."/>
            <person name="Prigent S."/>
            <person name="Ji B."/>
            <person name="Dainat J."/>
            <person name="Nielsen K.F."/>
            <person name="Frisvad J.C."/>
            <person name="Workman M."/>
            <person name="Nielsen J."/>
        </authorList>
    </citation>
    <scope>NUCLEOTIDE SEQUENCE [LARGE SCALE GENOMIC DNA]</scope>
    <source>
        <strain evidence="3">IBT 24891</strain>
    </source>
</reference>
<accession>A0A1V6TEB2</accession>
<gene>
    <name evidence="2" type="ORF">PENSTE_c007G00552</name>
</gene>
<dbReference type="Pfam" id="PF17132">
    <property type="entry name" value="Glyco_hydro_106"/>
    <property type="match status" value="1"/>
</dbReference>
<dbReference type="AlphaFoldDB" id="A0A1V6TEB2"/>
<name>A0A1V6TEB2_9EURO</name>
<dbReference type="PANTHER" id="PTHR36848:SF2">
    <property type="entry name" value="SECRETED PROTEIN"/>
    <property type="match status" value="1"/>
</dbReference>
<evidence type="ECO:0000256" key="1">
    <source>
        <dbReference type="SAM" id="SignalP"/>
    </source>
</evidence>
<evidence type="ECO:0000313" key="3">
    <source>
        <dbReference type="Proteomes" id="UP000191285"/>
    </source>
</evidence>
<dbReference type="STRING" id="303698.A0A1V6TEB2"/>
<dbReference type="Proteomes" id="UP000191285">
    <property type="component" value="Unassembled WGS sequence"/>
</dbReference>
<keyword evidence="1" id="KW-0732">Signal</keyword>
<organism evidence="2 3">
    <name type="scientific">Penicillium steckii</name>
    <dbReference type="NCBI Taxonomy" id="303698"/>
    <lineage>
        <taxon>Eukaryota</taxon>
        <taxon>Fungi</taxon>
        <taxon>Dikarya</taxon>
        <taxon>Ascomycota</taxon>
        <taxon>Pezizomycotina</taxon>
        <taxon>Eurotiomycetes</taxon>
        <taxon>Eurotiomycetidae</taxon>
        <taxon>Eurotiales</taxon>
        <taxon>Aspergillaceae</taxon>
        <taxon>Penicillium</taxon>
    </lineage>
</organism>
<dbReference type="OrthoDB" id="2588159at2759"/>